<dbReference type="AlphaFoldDB" id="A0A9N9VNF7"/>
<gene>
    <name evidence="1" type="ORF">CRHIZ90672A_00008321</name>
</gene>
<keyword evidence="2" id="KW-1185">Reference proteome</keyword>
<accession>A0A9N9VNF7</accession>
<proteinExistence type="predicted"/>
<dbReference type="Proteomes" id="UP000696573">
    <property type="component" value="Unassembled WGS sequence"/>
</dbReference>
<comment type="caution">
    <text evidence="1">The sequence shown here is derived from an EMBL/GenBank/DDBJ whole genome shotgun (WGS) entry which is preliminary data.</text>
</comment>
<name>A0A9N9VNF7_9HYPO</name>
<sequence length="137" mass="15234">MDQQIRVRGEDNPPMRGKVLGTEGIRLAWHEAHKVTVPGALAKCVNDGGDKEARWYKLFMVAWLFGCEEVKIVFGCAIQVFAVATFGGVVAELHELNKELCRPVHTDIAFSNRQIGVKIDGITGKKLSVKWNQSRLS</sequence>
<reference evidence="1" key="1">
    <citation type="submission" date="2021-10" db="EMBL/GenBank/DDBJ databases">
        <authorList>
            <person name="Piombo E."/>
        </authorList>
    </citation>
    <scope>NUCLEOTIDE SEQUENCE</scope>
</reference>
<dbReference type="EMBL" id="CABFNQ020000710">
    <property type="protein sequence ID" value="CAH0025530.1"/>
    <property type="molecule type" value="Genomic_DNA"/>
</dbReference>
<dbReference type="OrthoDB" id="10374405at2759"/>
<evidence type="ECO:0000313" key="2">
    <source>
        <dbReference type="Proteomes" id="UP000696573"/>
    </source>
</evidence>
<evidence type="ECO:0000313" key="1">
    <source>
        <dbReference type="EMBL" id="CAH0025530.1"/>
    </source>
</evidence>
<organism evidence="1 2">
    <name type="scientific">Clonostachys rhizophaga</name>
    <dbReference type="NCBI Taxonomy" id="160324"/>
    <lineage>
        <taxon>Eukaryota</taxon>
        <taxon>Fungi</taxon>
        <taxon>Dikarya</taxon>
        <taxon>Ascomycota</taxon>
        <taxon>Pezizomycotina</taxon>
        <taxon>Sordariomycetes</taxon>
        <taxon>Hypocreomycetidae</taxon>
        <taxon>Hypocreales</taxon>
        <taxon>Bionectriaceae</taxon>
        <taxon>Clonostachys</taxon>
    </lineage>
</organism>
<protein>
    <submittedName>
        <fullName evidence="1">Uncharacterized protein</fullName>
    </submittedName>
</protein>